<reference evidence="2 3" key="1">
    <citation type="submission" date="2017-09" db="EMBL/GenBank/DDBJ databases">
        <title>Genomics of the genus Arcobacter.</title>
        <authorList>
            <person name="Perez-Cataluna A."/>
            <person name="Figueras M.J."/>
            <person name="Salas-Masso N."/>
        </authorList>
    </citation>
    <scope>NUCLEOTIDE SEQUENCE [LARGE SCALE GENOMIC DNA]</scope>
    <source>
        <strain evidence="2 3">F156-34</strain>
    </source>
</reference>
<evidence type="ECO:0000313" key="3">
    <source>
        <dbReference type="Proteomes" id="UP000289718"/>
    </source>
</evidence>
<dbReference type="RefSeq" id="WP_129061988.1">
    <property type="nucleotide sequence ID" value="NZ_NXIE01000004.1"/>
</dbReference>
<feature type="transmembrane region" description="Helical" evidence="1">
    <location>
        <begin position="65"/>
        <end position="83"/>
    </location>
</feature>
<feature type="transmembrane region" description="Helical" evidence="1">
    <location>
        <begin position="103"/>
        <end position="121"/>
    </location>
</feature>
<dbReference type="EMBL" id="NXIE01000004">
    <property type="protein sequence ID" value="RXK12123.1"/>
    <property type="molecule type" value="Genomic_DNA"/>
</dbReference>
<evidence type="ECO:0000313" key="2">
    <source>
        <dbReference type="EMBL" id="RXK12123.1"/>
    </source>
</evidence>
<protein>
    <submittedName>
        <fullName evidence="2">Uncharacterized protein</fullName>
    </submittedName>
</protein>
<feature type="transmembrane region" description="Helical" evidence="1">
    <location>
        <begin position="35"/>
        <end position="53"/>
    </location>
</feature>
<keyword evidence="1" id="KW-0472">Membrane</keyword>
<accession>A0A4Q1ATQ9</accession>
<sequence length="142" mass="16959">MRRFMKFFQDKFYIEIIIASILFIVALFLNLMLEFIIYMLYFIIYLEIVRAVINFIREQRVIISFLVDAFIILALRELIVNLVKINNEKIDSFDALLSSNLNYNILIISGVILFLFIVRYLSIKTSPKYLIEKLKKEKEESQ</sequence>
<name>A0A4Q1ATQ9_9BACT</name>
<organism evidence="2 3">
    <name type="scientific">Halarcobacter mediterraneus</name>
    <dbReference type="NCBI Taxonomy" id="2023153"/>
    <lineage>
        <taxon>Bacteria</taxon>
        <taxon>Pseudomonadati</taxon>
        <taxon>Campylobacterota</taxon>
        <taxon>Epsilonproteobacteria</taxon>
        <taxon>Campylobacterales</taxon>
        <taxon>Arcobacteraceae</taxon>
        <taxon>Halarcobacter</taxon>
    </lineage>
</organism>
<dbReference type="OrthoDB" id="5349200at2"/>
<keyword evidence="3" id="KW-1185">Reference proteome</keyword>
<dbReference type="Proteomes" id="UP000289718">
    <property type="component" value="Unassembled WGS sequence"/>
</dbReference>
<gene>
    <name evidence="2" type="ORF">CP965_10095</name>
</gene>
<evidence type="ECO:0000256" key="1">
    <source>
        <dbReference type="SAM" id="Phobius"/>
    </source>
</evidence>
<comment type="caution">
    <text evidence="2">The sequence shown here is derived from an EMBL/GenBank/DDBJ whole genome shotgun (WGS) entry which is preliminary data.</text>
</comment>
<keyword evidence="1" id="KW-0812">Transmembrane</keyword>
<feature type="transmembrane region" description="Helical" evidence="1">
    <location>
        <begin position="12"/>
        <end position="29"/>
    </location>
</feature>
<proteinExistence type="predicted"/>
<keyword evidence="1" id="KW-1133">Transmembrane helix</keyword>
<dbReference type="AlphaFoldDB" id="A0A4Q1ATQ9"/>